<feature type="non-terminal residue" evidence="4">
    <location>
        <position position="1"/>
    </location>
</feature>
<feature type="region of interest" description="Disordered" evidence="2">
    <location>
        <begin position="416"/>
        <end position="438"/>
    </location>
</feature>
<evidence type="ECO:0000313" key="5">
    <source>
        <dbReference type="Proteomes" id="UP000887013"/>
    </source>
</evidence>
<sequence>EFYETDNMSLNEKKRSKQLPDIYLTEGICRSKSFAGLSHRRTNSADATFSSGNDITFDGSTTKTLYSTIGATFSPNSSLSSKNLPWAAWIHAIKTSKSGKYNKSPRPERTQIIFDSVCKGLKDSILLAKNDISSSRLAFDNVSVSSVMSQGRLYELEKQMKAGERYLKKLEFHLSKLEEFKEQYDVQHKIRDGIRSMGYAYILSPGKLKDMALQSVKLEFKECTEVMCAYESNLESLMGTLIFEMIGIQGFARICCGDIFEVIIKHGDQKWKTRGRVIKNGDQIWENKSVTFKSLFDEPLCIKAMEVRGLGKNILLGNKFCETRDLFCAHPQQMTINLNPSGSLKLNLIITWNPLNGTADGIHMIGLPSSSGLSHSYGRHSISQTSIQEADNFSDISLSGKQSLVSDPNICDNTNTSFSSESISTSTPNSAVGSPNVETTNKSYQVMDCSISNDDSNDVQKNLLLPKNSNLNDSWSVLPSDENSDVEVHSISSLDQNLTEVLKNLIIILDDVSETYPEIEELSTILEELEKTLKRKSQSTSGSNISISIESALGCFDFLNTAIDNVENEELENVNDRFVGNNEMKIADHCLKCNSEMVNDIDKCHSKVDSHSLSISSGKEDIDLVLTDHLMYCTKLVSSLVSVGPFKYFEGFTLKKIRKQLFCLEAIMNIVRKPSFCICDFFEDGEDDIHQIWTRICGNGLYCVADHFSFEMENELRSIAVLDSYMASIVSPRLVSDILDSSHFDPTSRISVFQFKTYFGAHNKAHSMILEFVADSLAAEDLKCKNVQKAFYAVSVLSKIVPSSYSLFYVGSLLTDLNSDLKNVAISYLKAVCTNDELWLKVISSYLKMLHSGNVSSRLISCKALEVLQAKHCVDQLAYIADKDSEASVREAASCALNSFGEFHEEPIIFMNMYILFV</sequence>
<dbReference type="InterPro" id="IPR031780">
    <property type="entry name" value="FAM65_N"/>
</dbReference>
<evidence type="ECO:0000313" key="4">
    <source>
        <dbReference type="EMBL" id="GFU36160.1"/>
    </source>
</evidence>
<accession>A0A8X6QTI5</accession>
<dbReference type="EMBL" id="BMAW01083906">
    <property type="protein sequence ID" value="GFU36160.1"/>
    <property type="molecule type" value="Genomic_DNA"/>
</dbReference>
<proteinExistence type="inferred from homology"/>
<comment type="similarity">
    <text evidence="1">Belongs to the RIPOR family.</text>
</comment>
<feature type="compositionally biased region" description="Low complexity" evidence="2">
    <location>
        <begin position="416"/>
        <end position="430"/>
    </location>
</feature>
<dbReference type="PANTHER" id="PTHR15829">
    <property type="entry name" value="PROTEIN KINASE PKN/PRK1, EFFECTOR"/>
    <property type="match status" value="1"/>
</dbReference>
<evidence type="ECO:0000256" key="2">
    <source>
        <dbReference type="SAM" id="MobiDB-lite"/>
    </source>
</evidence>
<gene>
    <name evidence="4" type="primary">Ripor2</name>
    <name evidence="4" type="ORF">NPIL_508181</name>
</gene>
<dbReference type="Pfam" id="PF15903">
    <property type="entry name" value="PL48"/>
    <property type="match status" value="1"/>
</dbReference>
<feature type="domain" description="FAM65 N-terminal" evidence="3">
    <location>
        <begin position="71"/>
        <end position="360"/>
    </location>
</feature>
<dbReference type="SUPFAM" id="SSF48371">
    <property type="entry name" value="ARM repeat"/>
    <property type="match status" value="1"/>
</dbReference>
<dbReference type="OrthoDB" id="9999654at2759"/>
<name>A0A8X6QTI5_NEPPI</name>
<dbReference type="AlphaFoldDB" id="A0A8X6QTI5"/>
<reference evidence="4" key="1">
    <citation type="submission" date="2020-08" db="EMBL/GenBank/DDBJ databases">
        <title>Multicomponent nature underlies the extraordinary mechanical properties of spider dragline silk.</title>
        <authorList>
            <person name="Kono N."/>
            <person name="Nakamura H."/>
            <person name="Mori M."/>
            <person name="Yoshida Y."/>
            <person name="Ohtoshi R."/>
            <person name="Malay A.D."/>
            <person name="Moran D.A.P."/>
            <person name="Tomita M."/>
            <person name="Numata K."/>
            <person name="Arakawa K."/>
        </authorList>
    </citation>
    <scope>NUCLEOTIDE SEQUENCE</scope>
</reference>
<protein>
    <submittedName>
        <fullName evidence="4">Rho family-interacting cell polarization regulator 2</fullName>
    </submittedName>
</protein>
<comment type="caution">
    <text evidence="4">The sequence shown here is derived from an EMBL/GenBank/DDBJ whole genome shotgun (WGS) entry which is preliminary data.</text>
</comment>
<organism evidence="4 5">
    <name type="scientific">Nephila pilipes</name>
    <name type="common">Giant wood spider</name>
    <name type="synonym">Nephila maculata</name>
    <dbReference type="NCBI Taxonomy" id="299642"/>
    <lineage>
        <taxon>Eukaryota</taxon>
        <taxon>Metazoa</taxon>
        <taxon>Ecdysozoa</taxon>
        <taxon>Arthropoda</taxon>
        <taxon>Chelicerata</taxon>
        <taxon>Arachnida</taxon>
        <taxon>Araneae</taxon>
        <taxon>Araneomorphae</taxon>
        <taxon>Entelegynae</taxon>
        <taxon>Araneoidea</taxon>
        <taxon>Nephilidae</taxon>
        <taxon>Nephila</taxon>
    </lineage>
</organism>
<keyword evidence="5" id="KW-1185">Reference proteome</keyword>
<dbReference type="InterPro" id="IPR026136">
    <property type="entry name" value="RIPOR3"/>
</dbReference>
<dbReference type="InterPro" id="IPR016024">
    <property type="entry name" value="ARM-type_fold"/>
</dbReference>
<dbReference type="PANTHER" id="PTHR15829:SF13">
    <property type="entry name" value="FAM65 N-TERMINAL DOMAIN-CONTAINING PROTEIN"/>
    <property type="match status" value="1"/>
</dbReference>
<evidence type="ECO:0000259" key="3">
    <source>
        <dbReference type="Pfam" id="PF15903"/>
    </source>
</evidence>
<dbReference type="Proteomes" id="UP000887013">
    <property type="component" value="Unassembled WGS sequence"/>
</dbReference>
<evidence type="ECO:0000256" key="1">
    <source>
        <dbReference type="ARBA" id="ARBA00005744"/>
    </source>
</evidence>